<dbReference type="Gene3D" id="3.40.630.30">
    <property type="match status" value="1"/>
</dbReference>
<dbReference type="PROSITE" id="PS51186">
    <property type="entry name" value="GNAT"/>
    <property type="match status" value="1"/>
</dbReference>
<name>A0A0C2WSA0_SERVB</name>
<dbReference type="GO" id="GO:0016747">
    <property type="term" value="F:acyltransferase activity, transferring groups other than amino-acyl groups"/>
    <property type="evidence" value="ECO:0007669"/>
    <property type="project" value="InterPro"/>
</dbReference>
<sequence>MMTWEHTLALQTPLLKSRPLSSHTSSSQPSLIRSPTVPPFVMEEIVQGTQVSNPPALYYRPVSAPITPHDVETLRAMRVASGWYYERIPSWINEIATGQRLMWFIYLSDPLVQALTAAAESTYTYQPPSSPYGAQYNSASSSSSGSSAAALYSATASSSSASPVAVYPPVGMVCISFNNPQDPSLASFRMTGRCEICSLFVYAAYRPLGIGAAAIQNMEERARMMGAIFVTMNTPAVERPLRKYLAMGYREYKPRSRVYSASDVRNAGLPEDYETAAFLEKSLI</sequence>
<protein>
    <recommendedName>
        <fullName evidence="1">N-acetyltransferase domain-containing protein</fullName>
    </recommendedName>
</protein>
<dbReference type="AlphaFoldDB" id="A0A0C2WSA0"/>
<evidence type="ECO:0000259" key="1">
    <source>
        <dbReference type="PROSITE" id="PS51186"/>
    </source>
</evidence>
<reference evidence="3" key="2">
    <citation type="submission" date="2015-01" db="EMBL/GenBank/DDBJ databases">
        <title>Evolutionary Origins and Diversification of the Mycorrhizal Mutualists.</title>
        <authorList>
            <consortium name="DOE Joint Genome Institute"/>
            <consortium name="Mycorrhizal Genomics Consortium"/>
            <person name="Kohler A."/>
            <person name="Kuo A."/>
            <person name="Nagy L.G."/>
            <person name="Floudas D."/>
            <person name="Copeland A."/>
            <person name="Barry K.W."/>
            <person name="Cichocki N."/>
            <person name="Veneault-Fourrey C."/>
            <person name="LaButti K."/>
            <person name="Lindquist E.A."/>
            <person name="Lipzen A."/>
            <person name="Lundell T."/>
            <person name="Morin E."/>
            <person name="Murat C."/>
            <person name="Riley R."/>
            <person name="Ohm R."/>
            <person name="Sun H."/>
            <person name="Tunlid A."/>
            <person name="Henrissat B."/>
            <person name="Grigoriev I.V."/>
            <person name="Hibbett D.S."/>
            <person name="Martin F."/>
        </authorList>
    </citation>
    <scope>NUCLEOTIDE SEQUENCE [LARGE SCALE GENOMIC DNA]</scope>
    <source>
        <strain evidence="3">MAFF 305830</strain>
    </source>
</reference>
<proteinExistence type="predicted"/>
<dbReference type="HOGENOM" id="CLU_980604_0_0_1"/>
<dbReference type="SUPFAM" id="SSF55729">
    <property type="entry name" value="Acyl-CoA N-acyltransferases (Nat)"/>
    <property type="match status" value="1"/>
</dbReference>
<feature type="domain" description="N-acetyltransferase" evidence="1">
    <location>
        <begin position="169"/>
        <end position="280"/>
    </location>
</feature>
<dbReference type="EMBL" id="KN824290">
    <property type="protein sequence ID" value="KIM29028.1"/>
    <property type="molecule type" value="Genomic_DNA"/>
</dbReference>
<reference evidence="2 3" key="1">
    <citation type="submission" date="2014-04" db="EMBL/GenBank/DDBJ databases">
        <authorList>
            <consortium name="DOE Joint Genome Institute"/>
            <person name="Kuo A."/>
            <person name="Zuccaro A."/>
            <person name="Kohler A."/>
            <person name="Nagy L.G."/>
            <person name="Floudas D."/>
            <person name="Copeland A."/>
            <person name="Barry K.W."/>
            <person name="Cichocki N."/>
            <person name="Veneault-Fourrey C."/>
            <person name="LaButti K."/>
            <person name="Lindquist E.A."/>
            <person name="Lipzen A."/>
            <person name="Lundell T."/>
            <person name="Morin E."/>
            <person name="Murat C."/>
            <person name="Sun H."/>
            <person name="Tunlid A."/>
            <person name="Henrissat B."/>
            <person name="Grigoriev I.V."/>
            <person name="Hibbett D.S."/>
            <person name="Martin F."/>
            <person name="Nordberg H.P."/>
            <person name="Cantor M.N."/>
            <person name="Hua S.X."/>
        </authorList>
    </citation>
    <scope>NUCLEOTIDE SEQUENCE [LARGE SCALE GENOMIC DNA]</scope>
    <source>
        <strain evidence="2 3">MAFF 305830</strain>
    </source>
</reference>
<dbReference type="CDD" id="cd04301">
    <property type="entry name" value="NAT_SF"/>
    <property type="match status" value="1"/>
</dbReference>
<dbReference type="OrthoDB" id="3255766at2759"/>
<organism evidence="2 3">
    <name type="scientific">Serendipita vermifera MAFF 305830</name>
    <dbReference type="NCBI Taxonomy" id="933852"/>
    <lineage>
        <taxon>Eukaryota</taxon>
        <taxon>Fungi</taxon>
        <taxon>Dikarya</taxon>
        <taxon>Basidiomycota</taxon>
        <taxon>Agaricomycotina</taxon>
        <taxon>Agaricomycetes</taxon>
        <taxon>Sebacinales</taxon>
        <taxon>Serendipitaceae</taxon>
        <taxon>Serendipita</taxon>
    </lineage>
</organism>
<evidence type="ECO:0000313" key="2">
    <source>
        <dbReference type="EMBL" id="KIM29028.1"/>
    </source>
</evidence>
<dbReference type="Pfam" id="PF00583">
    <property type="entry name" value="Acetyltransf_1"/>
    <property type="match status" value="1"/>
</dbReference>
<dbReference type="Proteomes" id="UP000054097">
    <property type="component" value="Unassembled WGS sequence"/>
</dbReference>
<keyword evidence="3" id="KW-1185">Reference proteome</keyword>
<dbReference type="InterPro" id="IPR000182">
    <property type="entry name" value="GNAT_dom"/>
</dbReference>
<dbReference type="InterPro" id="IPR016181">
    <property type="entry name" value="Acyl_CoA_acyltransferase"/>
</dbReference>
<evidence type="ECO:0000313" key="3">
    <source>
        <dbReference type="Proteomes" id="UP000054097"/>
    </source>
</evidence>
<gene>
    <name evidence="2" type="ORF">M408DRAFT_127082</name>
</gene>
<accession>A0A0C2WSA0</accession>